<reference evidence="11" key="1">
    <citation type="submission" date="2025-08" db="UniProtKB">
        <authorList>
            <consortium name="RefSeq"/>
        </authorList>
    </citation>
    <scope>IDENTIFICATION</scope>
    <source>
        <tissue evidence="11">Muscle</tissue>
    </source>
</reference>
<dbReference type="Pfam" id="PF01347">
    <property type="entry name" value="Vitellogenin_N"/>
    <property type="match status" value="1"/>
</dbReference>
<evidence type="ECO:0000256" key="5">
    <source>
        <dbReference type="PROSITE-ProRule" id="PRU00557"/>
    </source>
</evidence>
<dbReference type="PROSITE" id="PS51211">
    <property type="entry name" value="VITELLOGENIN"/>
    <property type="match status" value="1"/>
</dbReference>
<organism evidence="10 11">
    <name type="scientific">Bombus bifarius</name>
    <dbReference type="NCBI Taxonomy" id="103933"/>
    <lineage>
        <taxon>Eukaryota</taxon>
        <taxon>Metazoa</taxon>
        <taxon>Ecdysozoa</taxon>
        <taxon>Arthropoda</taxon>
        <taxon>Hexapoda</taxon>
        <taxon>Insecta</taxon>
        <taxon>Pterygota</taxon>
        <taxon>Neoptera</taxon>
        <taxon>Endopterygota</taxon>
        <taxon>Hymenoptera</taxon>
        <taxon>Apocrita</taxon>
        <taxon>Aculeata</taxon>
        <taxon>Apoidea</taxon>
        <taxon>Anthophila</taxon>
        <taxon>Apidae</taxon>
        <taxon>Bombus</taxon>
        <taxon>Pyrobombus</taxon>
    </lineage>
</organism>
<dbReference type="PROSITE" id="PS51233">
    <property type="entry name" value="VWFD"/>
    <property type="match status" value="1"/>
</dbReference>
<dbReference type="InterPro" id="IPR015819">
    <property type="entry name" value="Lipid_transp_b-sht_shell"/>
</dbReference>
<dbReference type="SMART" id="SM00638">
    <property type="entry name" value="LPD_N"/>
    <property type="match status" value="1"/>
</dbReference>
<dbReference type="Gene3D" id="2.30.230.10">
    <property type="entry name" value="Lipovitellin, beta-sheet shell regions, chain A"/>
    <property type="match status" value="1"/>
</dbReference>
<comment type="caution">
    <text evidence="5">Lacks conserved residue(s) required for the propagation of feature annotation.</text>
</comment>
<dbReference type="Gene3D" id="2.20.80.10">
    <property type="entry name" value="Lipovitellin-phosvitin complex, chain A, domain 4"/>
    <property type="match status" value="1"/>
</dbReference>
<dbReference type="Pfam" id="PF00094">
    <property type="entry name" value="VWD"/>
    <property type="match status" value="1"/>
</dbReference>
<dbReference type="KEGG" id="bbif:117207366"/>
<dbReference type="PANTHER" id="PTHR23345">
    <property type="entry name" value="VITELLOGENIN-RELATED"/>
    <property type="match status" value="1"/>
</dbReference>
<evidence type="ECO:0000313" key="10">
    <source>
        <dbReference type="Proteomes" id="UP000515164"/>
    </source>
</evidence>
<protein>
    <submittedName>
        <fullName evidence="11">Vitellogenin-like</fullName>
    </submittedName>
</protein>
<evidence type="ECO:0000256" key="1">
    <source>
        <dbReference type="ARBA" id="ARBA00022729"/>
    </source>
</evidence>
<evidence type="ECO:0000259" key="9">
    <source>
        <dbReference type="PROSITE" id="PS51233"/>
    </source>
</evidence>
<dbReference type="SUPFAM" id="SSF48431">
    <property type="entry name" value="Lipovitellin-phosvitin complex, superhelical domain"/>
    <property type="match status" value="1"/>
</dbReference>
<evidence type="ECO:0000256" key="2">
    <source>
        <dbReference type="ARBA" id="ARBA00022761"/>
    </source>
</evidence>
<evidence type="ECO:0000259" key="8">
    <source>
        <dbReference type="PROSITE" id="PS51211"/>
    </source>
</evidence>
<evidence type="ECO:0000256" key="6">
    <source>
        <dbReference type="SAM" id="MobiDB-lite"/>
    </source>
</evidence>
<dbReference type="InterPro" id="IPR001846">
    <property type="entry name" value="VWF_type-D"/>
</dbReference>
<feature type="region of interest" description="Disordered" evidence="6">
    <location>
        <begin position="311"/>
        <end position="411"/>
    </location>
</feature>
<dbReference type="SMART" id="SM01169">
    <property type="entry name" value="DUF1943"/>
    <property type="match status" value="1"/>
</dbReference>
<keyword evidence="2" id="KW-0758">Storage protein</keyword>
<dbReference type="Pfam" id="PF09172">
    <property type="entry name" value="Vit_open_b-sht"/>
    <property type="match status" value="1"/>
</dbReference>
<gene>
    <name evidence="11" type="primary">LOC117207366</name>
</gene>
<name>A0A6P8LY70_9HYME</name>
<feature type="signal peptide" evidence="7">
    <location>
        <begin position="1"/>
        <end position="22"/>
    </location>
</feature>
<dbReference type="FunFam" id="1.25.10.20:FF:000003">
    <property type="entry name" value="Vitellogenin C"/>
    <property type="match status" value="1"/>
</dbReference>
<dbReference type="InterPro" id="IPR050733">
    <property type="entry name" value="Vitellogenin/Apolipophorin"/>
</dbReference>
<dbReference type="InterPro" id="IPR001747">
    <property type="entry name" value="Vitellogenin_N"/>
</dbReference>
<evidence type="ECO:0000256" key="3">
    <source>
        <dbReference type="ARBA" id="ARBA00023157"/>
    </source>
</evidence>
<feature type="compositionally biased region" description="Low complexity" evidence="6">
    <location>
        <begin position="376"/>
        <end position="390"/>
    </location>
</feature>
<dbReference type="GO" id="GO:0045735">
    <property type="term" value="F:nutrient reservoir activity"/>
    <property type="evidence" value="ECO:0007669"/>
    <property type="project" value="UniProtKB-KW"/>
</dbReference>
<dbReference type="InterPro" id="IPR011030">
    <property type="entry name" value="Lipovitellin_superhlx_dom"/>
</dbReference>
<feature type="domain" description="Vitellogenin" evidence="8">
    <location>
        <begin position="28"/>
        <end position="819"/>
    </location>
</feature>
<proteinExistence type="predicted"/>
<feature type="domain" description="VWFD" evidence="9">
    <location>
        <begin position="1451"/>
        <end position="1643"/>
    </location>
</feature>
<dbReference type="SMART" id="SM00216">
    <property type="entry name" value="VWD"/>
    <property type="match status" value="1"/>
</dbReference>
<evidence type="ECO:0000256" key="4">
    <source>
        <dbReference type="ARBA" id="ARBA00023180"/>
    </source>
</evidence>
<dbReference type="InterPro" id="IPR015255">
    <property type="entry name" value="Vitellinogen_open_b-sht"/>
</dbReference>
<dbReference type="RefSeq" id="XP_033303419.1">
    <property type="nucleotide sequence ID" value="XM_033447528.1"/>
</dbReference>
<sequence length="1779" mass="201454">MSTAFNMWLPLTVLLLAGIVSADYDHGWHVDNEYTYLVRSRTLTSLDELSDQHTGILMKALLTIQVKDPQMLTAKVSHTQYARILRSLPEGWDTEISDQMLELRDMPFSGKPFVIKLKHGVIRDIIVDRTIPTWEVNILKSIVSQLQLDTLGENVIRTMEMQIPTDQEPYGMFRVMEDSVGGKCEVLYDITPLSEQIVQIQPELVPMPKLKGDGRYIDIRKSKNFDKCDQRMNYQFGITGNRQWEAGSNKNGKFFSQSATSRIVISGTLKDYTIQSAVTTNIMHVSPRFYDQGHGLVASRMNVTLANVKKITSPLPKPSTPESTGNLVYTYSNPYSDMEERRAGKVVEDSDKMMVSDSVSSISSSEEATKGQNLRSLSSDSSSSSSSISSSEEDHYWQPKPTMEDAPQNPLSPLYIGYGGKSIGKSNEVDVVAKSKELISQMANEMEDPNNMYKNEILEKFTILCHLLRTMNKEQMLQVDKDVRISPQELKSMGKTVGSKQNAWTILKSAIAQTGTGPAFLVIKYWIEMKEVDSNRAADLLTKLPKTARAPTAEYIKEFFKLATGERVKNDLAISGPAIIAFGELVYNAQVSGRRMHNQYPVHTYGRLTSKHDQAVTEYYIPYLEKELRKAVESGQSTVIQTYIMALGNIGHPKILPVFEPYLEGKVRMTVFQRTLMVSTLAKLAESFPKLARSILYKIYLNTMEDHQVRCTAVFILMKTDPPLTMLQRMAEFTKIDWNKQVNSAVKSTLESLADLKDPEYQTLVKKARAAKRLLSPSDYSYHYSHGYVTESMTDEGNIISHMFLKYIGSDDSLIPNAIYYGVYSSYGDFKFPPFEVITMVSSIKSILELKTSPKEREGIILAAEKIAEQLRIIPDESVPLEGNLMWNGKYGAKFFPFDKTSLTLFHELLLMYLKGEREGKLVNRLGSYDITYGFPTETGLPFVYSFELPLLLKITGDMSNEVKHPKVIKAKTDFRILYAMKIQGRIGFVTPFEHQQYIAGVDLDFNIHLPMKLLLDVDLPKGSFEVKIWPLKGEEKARLLHYSVVPYVASHNILDLRPLLTERTTQILIPDGIHSDTTADSYLVKVDMEVGKSYNYDDWLNMDINDLFDIVMTPWTLDNDNYCKVDILLNLKREQVAPFVFKISYDSVEMAPNAEDVKLWTPKATATVPSDMKPDSEVRRKQWMDEAAKGIKLAKSQVIDIAVEIPLTSEETIGNVITVATANSEVEKKARTLVYWSLETLFEVCATSQTKVTPDNAVFYDQVAQMKPKVEFNADLLIGRYCSTGHRLNMDGEATQSKELRQRIKDLPLIKICEKQMLQGNKILRACQNAAAISMLLDQISISVDFQSPSITTYITKALTTVINNDYLDDYADIRTELLDPKMTGKKKIDIMANLTNDLQRANLLISTPTMNIHVNDLDLSALEISAEDVLMAADEDMDIQNLLYNEDESACILDKTRAQTFDSREYPLRLGNCWHVVMTTYPRAKPDNPDERMRMYKLDSASILIRDMENGQREMKVLLGDKEIKFVPTPTLPKVFVNEQLVKISKDMSWQEKEDDEVLFEIFQIGDCSIGLVSDEYELNIVYDGKRLMIKAGDKFRKAIRGLCGNYDGKPINDFMAPRSCILRKPELFIASYALTKNRCEGESFENSKLLPNSECVYEDRNHLSNVISDKESGRRDTEESNWGYHTNVKNKQCIILKTHMTETDNTICFSIRQVPSCAPGCWATETKSKDYQYHCMKRNATALALKARIEKGAKPDLSQKSVTLNAPISVPLACKA</sequence>
<dbReference type="GO" id="GO:0005319">
    <property type="term" value="F:lipid transporter activity"/>
    <property type="evidence" value="ECO:0007669"/>
    <property type="project" value="InterPro"/>
</dbReference>
<dbReference type="SUPFAM" id="SSF56968">
    <property type="entry name" value="Lipovitellin-phosvitin complex, beta-sheet shell regions"/>
    <property type="match status" value="2"/>
</dbReference>
<keyword evidence="10" id="KW-1185">Reference proteome</keyword>
<dbReference type="PANTHER" id="PTHR23345:SF15">
    <property type="entry name" value="VITELLOGENIN 1-RELATED"/>
    <property type="match status" value="1"/>
</dbReference>
<keyword evidence="1 7" id="KW-0732">Signal</keyword>
<feature type="compositionally biased region" description="Basic and acidic residues" evidence="6">
    <location>
        <begin position="338"/>
        <end position="354"/>
    </location>
</feature>
<dbReference type="Proteomes" id="UP000515164">
    <property type="component" value="Unplaced"/>
</dbReference>
<dbReference type="Gene3D" id="1.25.10.20">
    <property type="entry name" value="Vitellinogen, superhelical"/>
    <property type="match status" value="1"/>
</dbReference>
<feature type="compositionally biased region" description="Polar residues" evidence="6">
    <location>
        <begin position="320"/>
        <end position="335"/>
    </location>
</feature>
<accession>A0A6P8LY70</accession>
<evidence type="ECO:0000256" key="7">
    <source>
        <dbReference type="SAM" id="SignalP"/>
    </source>
</evidence>
<dbReference type="GeneID" id="117207366"/>
<feature type="compositionally biased region" description="Low complexity" evidence="6">
    <location>
        <begin position="355"/>
        <end position="366"/>
    </location>
</feature>
<keyword evidence="4" id="KW-0325">Glycoprotein</keyword>
<dbReference type="InterPro" id="IPR015816">
    <property type="entry name" value="Vitellinogen_b-sht_N"/>
</dbReference>
<keyword evidence="3" id="KW-1015">Disulfide bond</keyword>
<feature type="chain" id="PRO_5027680525" evidence="7">
    <location>
        <begin position="23"/>
        <end position="1779"/>
    </location>
</feature>
<evidence type="ECO:0000313" key="11">
    <source>
        <dbReference type="RefSeq" id="XP_033303419.1"/>
    </source>
</evidence>